<dbReference type="AlphaFoldDB" id="A0A4Y2KSI6"/>
<evidence type="ECO:0000313" key="2">
    <source>
        <dbReference type="Proteomes" id="UP000499080"/>
    </source>
</evidence>
<sequence length="119" mass="13710">MNNYILILGGKPLGTNNSLVPSRHRVKKCLDKGERDLLSFFLKLEELFIGTPYITSYKTTLQLSPYLLDNVKVWGLAWPVKEGHMTAGEPVLDVLRFIILLEMKPRMHEQENCIHTDAW</sequence>
<accession>A0A4Y2KSI6</accession>
<dbReference type="EMBL" id="BGPR01004901">
    <property type="protein sequence ID" value="GBN04627.1"/>
    <property type="molecule type" value="Genomic_DNA"/>
</dbReference>
<organism evidence="1 2">
    <name type="scientific">Araneus ventricosus</name>
    <name type="common">Orbweaver spider</name>
    <name type="synonym">Epeira ventricosa</name>
    <dbReference type="NCBI Taxonomy" id="182803"/>
    <lineage>
        <taxon>Eukaryota</taxon>
        <taxon>Metazoa</taxon>
        <taxon>Ecdysozoa</taxon>
        <taxon>Arthropoda</taxon>
        <taxon>Chelicerata</taxon>
        <taxon>Arachnida</taxon>
        <taxon>Araneae</taxon>
        <taxon>Araneomorphae</taxon>
        <taxon>Entelegynae</taxon>
        <taxon>Araneoidea</taxon>
        <taxon>Araneidae</taxon>
        <taxon>Araneus</taxon>
    </lineage>
</organism>
<gene>
    <name evidence="1" type="ORF">AVEN_9611_1</name>
</gene>
<comment type="caution">
    <text evidence="1">The sequence shown here is derived from an EMBL/GenBank/DDBJ whole genome shotgun (WGS) entry which is preliminary data.</text>
</comment>
<keyword evidence="2" id="KW-1185">Reference proteome</keyword>
<reference evidence="1 2" key="1">
    <citation type="journal article" date="2019" name="Sci. Rep.">
        <title>Orb-weaving spider Araneus ventricosus genome elucidates the spidroin gene catalogue.</title>
        <authorList>
            <person name="Kono N."/>
            <person name="Nakamura H."/>
            <person name="Ohtoshi R."/>
            <person name="Moran D.A.P."/>
            <person name="Shinohara A."/>
            <person name="Yoshida Y."/>
            <person name="Fujiwara M."/>
            <person name="Mori M."/>
            <person name="Tomita M."/>
            <person name="Arakawa K."/>
        </authorList>
    </citation>
    <scope>NUCLEOTIDE SEQUENCE [LARGE SCALE GENOMIC DNA]</scope>
</reference>
<proteinExistence type="predicted"/>
<dbReference type="Proteomes" id="UP000499080">
    <property type="component" value="Unassembled WGS sequence"/>
</dbReference>
<evidence type="ECO:0000313" key="1">
    <source>
        <dbReference type="EMBL" id="GBN04627.1"/>
    </source>
</evidence>
<protein>
    <submittedName>
        <fullName evidence="1">Uncharacterized protein</fullName>
    </submittedName>
</protein>
<name>A0A4Y2KSI6_ARAVE</name>